<sequence>MVLQWIRIGMQSPEWQRGVGRLSLVAGLLFGGLLMAGPGCRGRAYDSVYQAKMAQRIRKLEDELYQSEYDNRVLRDQMGQVSEDEDPYQNLPQTPAFKATEGVNSEPPAGVPLADPIEQGAPVPVPDPKFQDLENQPDQPGSGKPMVVPDPDMLEPPRPEQLQEIDPIVPGDVSPPAMLDPPSPGKIPLPPLGDASDAMPELSMPDHLELHETLSGGHHEDSDSVPEGLYLVITVKDDQDEMVNLQNFDIDASMTVVITEPAADEQQAAAEIARWDFDAQQVRDFVRNSPVDGFHVLCDFRQQLPTGKKVQVDVRLSSGEEQMSCQGSVGLQQSIAASKWLPRG</sequence>
<dbReference type="AlphaFoldDB" id="A0A517SXG1"/>
<organism evidence="2 3">
    <name type="scientific">Stieleria bergensis</name>
    <dbReference type="NCBI Taxonomy" id="2528025"/>
    <lineage>
        <taxon>Bacteria</taxon>
        <taxon>Pseudomonadati</taxon>
        <taxon>Planctomycetota</taxon>
        <taxon>Planctomycetia</taxon>
        <taxon>Pirellulales</taxon>
        <taxon>Pirellulaceae</taxon>
        <taxon>Stieleria</taxon>
    </lineage>
</organism>
<evidence type="ECO:0000313" key="3">
    <source>
        <dbReference type="Proteomes" id="UP000315003"/>
    </source>
</evidence>
<dbReference type="Proteomes" id="UP000315003">
    <property type="component" value="Chromosome"/>
</dbReference>
<protein>
    <submittedName>
        <fullName evidence="2">Uncharacterized protein</fullName>
    </submittedName>
</protein>
<name>A0A517SXG1_9BACT</name>
<evidence type="ECO:0000313" key="2">
    <source>
        <dbReference type="EMBL" id="QDT60711.1"/>
    </source>
</evidence>
<reference evidence="2 3" key="1">
    <citation type="submission" date="2019-02" db="EMBL/GenBank/DDBJ databases">
        <title>Deep-cultivation of Planctomycetes and their phenomic and genomic characterization uncovers novel biology.</title>
        <authorList>
            <person name="Wiegand S."/>
            <person name="Jogler M."/>
            <person name="Boedeker C."/>
            <person name="Pinto D."/>
            <person name="Vollmers J."/>
            <person name="Rivas-Marin E."/>
            <person name="Kohn T."/>
            <person name="Peeters S.H."/>
            <person name="Heuer A."/>
            <person name="Rast P."/>
            <person name="Oberbeckmann S."/>
            <person name="Bunk B."/>
            <person name="Jeske O."/>
            <person name="Meyerdierks A."/>
            <person name="Storesund J.E."/>
            <person name="Kallscheuer N."/>
            <person name="Luecker S."/>
            <person name="Lage O.M."/>
            <person name="Pohl T."/>
            <person name="Merkel B.J."/>
            <person name="Hornburger P."/>
            <person name="Mueller R.-W."/>
            <person name="Bruemmer F."/>
            <person name="Labrenz M."/>
            <person name="Spormann A.M."/>
            <person name="Op den Camp H."/>
            <person name="Overmann J."/>
            <person name="Amann R."/>
            <person name="Jetten M.S.M."/>
            <person name="Mascher T."/>
            <person name="Medema M.H."/>
            <person name="Devos D.P."/>
            <person name="Kaster A.-K."/>
            <person name="Ovreas L."/>
            <person name="Rohde M."/>
            <person name="Galperin M.Y."/>
            <person name="Jogler C."/>
        </authorList>
    </citation>
    <scope>NUCLEOTIDE SEQUENCE [LARGE SCALE GENOMIC DNA]</scope>
    <source>
        <strain evidence="2 3">SV_7m_r</strain>
    </source>
</reference>
<gene>
    <name evidence="2" type="ORF">SV7mr_32370</name>
</gene>
<feature type="region of interest" description="Disordered" evidence="1">
    <location>
        <begin position="80"/>
        <end position="201"/>
    </location>
</feature>
<evidence type="ECO:0000256" key="1">
    <source>
        <dbReference type="SAM" id="MobiDB-lite"/>
    </source>
</evidence>
<proteinExistence type="predicted"/>
<accession>A0A517SXG1</accession>
<feature type="compositionally biased region" description="Pro residues" evidence="1">
    <location>
        <begin position="178"/>
        <end position="191"/>
    </location>
</feature>
<dbReference type="EMBL" id="CP036272">
    <property type="protein sequence ID" value="QDT60711.1"/>
    <property type="molecule type" value="Genomic_DNA"/>
</dbReference>
<keyword evidence="3" id="KW-1185">Reference proteome</keyword>